<dbReference type="EMBL" id="CAADFX010000117">
    <property type="protein sequence ID" value="VFK60149.1"/>
    <property type="molecule type" value="Genomic_DNA"/>
</dbReference>
<feature type="region of interest" description="Disordered" evidence="1">
    <location>
        <begin position="1"/>
        <end position="22"/>
    </location>
</feature>
<dbReference type="Pfam" id="PF10056">
    <property type="entry name" value="DUF2293"/>
    <property type="match status" value="1"/>
</dbReference>
<dbReference type="AlphaFoldDB" id="A0A451A288"/>
<feature type="domain" description="DUF2293" evidence="2">
    <location>
        <begin position="150"/>
        <end position="234"/>
    </location>
</feature>
<protein>
    <recommendedName>
        <fullName evidence="2">DUF2293 domain-containing protein</fullName>
    </recommendedName>
</protein>
<dbReference type="PANTHER" id="PTHR38113:SF2">
    <property type="entry name" value="DUF2293 DOMAIN-CONTAINING PROTEIN"/>
    <property type="match status" value="1"/>
</dbReference>
<name>A0A451A288_9GAMM</name>
<evidence type="ECO:0000256" key="1">
    <source>
        <dbReference type="SAM" id="MobiDB-lite"/>
    </source>
</evidence>
<gene>
    <name evidence="3" type="ORF">BECKTUN1418D_GA0071000_11178</name>
</gene>
<evidence type="ECO:0000313" key="3">
    <source>
        <dbReference type="EMBL" id="VFK60149.1"/>
    </source>
</evidence>
<organism evidence="3">
    <name type="scientific">Candidatus Kentrum sp. TUN</name>
    <dbReference type="NCBI Taxonomy" id="2126343"/>
    <lineage>
        <taxon>Bacteria</taxon>
        <taxon>Pseudomonadati</taxon>
        <taxon>Pseudomonadota</taxon>
        <taxon>Gammaproteobacteria</taxon>
        <taxon>Candidatus Kentrum</taxon>
    </lineage>
</organism>
<dbReference type="PANTHER" id="PTHR38113">
    <property type="match status" value="1"/>
</dbReference>
<sequence>MGKDNREQPGIGKAANESPERKVFISSKEAKCDECGQDLGRKAWITLVGDGRSQCLSCAELDHLEFLTAGNAALTRRSRKYSPLTAVVLKWSRARKRYERQGLLVTTEVLDKAEQECLIDEEVRAKRRERAAVRRELLDQAYVKKFADRVREMYPSCPPNTAVDIAEHACLKHSGRVGRSAAAKALDADAVRLAVTAHIRHAHTQYDRLLAKGYEQYEARDEVRPDVDRRLRAWSRPARRGSLSES</sequence>
<reference evidence="3" key="1">
    <citation type="submission" date="2019-02" db="EMBL/GenBank/DDBJ databases">
        <authorList>
            <person name="Gruber-Vodicka R. H."/>
            <person name="Seah K. B. B."/>
        </authorList>
    </citation>
    <scope>NUCLEOTIDE SEQUENCE</scope>
    <source>
        <strain evidence="3">BECK_BY1</strain>
    </source>
</reference>
<accession>A0A451A288</accession>
<dbReference type="InterPro" id="IPR018744">
    <property type="entry name" value="DUF2293"/>
</dbReference>
<evidence type="ECO:0000259" key="2">
    <source>
        <dbReference type="Pfam" id="PF10056"/>
    </source>
</evidence>
<proteinExistence type="predicted"/>